<comment type="caution">
    <text evidence="1">The sequence shown here is derived from an EMBL/GenBank/DDBJ whole genome shotgun (WGS) entry which is preliminary data.</text>
</comment>
<proteinExistence type="predicted"/>
<keyword evidence="2" id="KW-1185">Reference proteome</keyword>
<protein>
    <submittedName>
        <fullName evidence="1">Uncharacterized protein</fullName>
    </submittedName>
</protein>
<dbReference type="Proteomes" id="UP000265520">
    <property type="component" value="Unassembled WGS sequence"/>
</dbReference>
<dbReference type="EMBL" id="LXQA011461405">
    <property type="protein sequence ID" value="MCI98011.1"/>
    <property type="molecule type" value="Genomic_DNA"/>
</dbReference>
<name>A0A392WHY2_9FABA</name>
<reference evidence="1 2" key="1">
    <citation type="journal article" date="2018" name="Front. Plant Sci.">
        <title>Red Clover (Trifolium pratense) and Zigzag Clover (T. medium) - A Picture of Genomic Similarities and Differences.</title>
        <authorList>
            <person name="Dluhosova J."/>
            <person name="Istvanek J."/>
            <person name="Nedelnik J."/>
            <person name="Repkova J."/>
        </authorList>
    </citation>
    <scope>NUCLEOTIDE SEQUENCE [LARGE SCALE GENOMIC DNA]</scope>
    <source>
        <strain evidence="2">cv. 10/8</strain>
        <tissue evidence="1">Leaf</tissue>
    </source>
</reference>
<organism evidence="1 2">
    <name type="scientific">Trifolium medium</name>
    <dbReference type="NCBI Taxonomy" id="97028"/>
    <lineage>
        <taxon>Eukaryota</taxon>
        <taxon>Viridiplantae</taxon>
        <taxon>Streptophyta</taxon>
        <taxon>Embryophyta</taxon>
        <taxon>Tracheophyta</taxon>
        <taxon>Spermatophyta</taxon>
        <taxon>Magnoliopsida</taxon>
        <taxon>eudicotyledons</taxon>
        <taxon>Gunneridae</taxon>
        <taxon>Pentapetalae</taxon>
        <taxon>rosids</taxon>
        <taxon>fabids</taxon>
        <taxon>Fabales</taxon>
        <taxon>Fabaceae</taxon>
        <taxon>Papilionoideae</taxon>
        <taxon>50 kb inversion clade</taxon>
        <taxon>NPAAA clade</taxon>
        <taxon>Hologalegina</taxon>
        <taxon>IRL clade</taxon>
        <taxon>Trifolieae</taxon>
        <taxon>Trifolium</taxon>
    </lineage>
</organism>
<sequence>MFKLHYRPSSKGLGPLKHVVRGFDFWLMCMKKIRLGGENSPCVPH</sequence>
<feature type="non-terminal residue" evidence="1">
    <location>
        <position position="45"/>
    </location>
</feature>
<evidence type="ECO:0000313" key="1">
    <source>
        <dbReference type="EMBL" id="MCI98011.1"/>
    </source>
</evidence>
<evidence type="ECO:0000313" key="2">
    <source>
        <dbReference type="Proteomes" id="UP000265520"/>
    </source>
</evidence>
<accession>A0A392WHY2</accession>
<dbReference type="AlphaFoldDB" id="A0A392WHY2"/>